<dbReference type="Gene3D" id="3.30.70.330">
    <property type="match status" value="1"/>
</dbReference>
<feature type="domain" description="RRM" evidence="3">
    <location>
        <begin position="114"/>
        <end position="191"/>
    </location>
</feature>
<dbReference type="PROSITE" id="PS50102">
    <property type="entry name" value="RRM"/>
    <property type="match status" value="1"/>
</dbReference>
<evidence type="ECO:0000259" key="3">
    <source>
        <dbReference type="PROSITE" id="PS50102"/>
    </source>
</evidence>
<proteinExistence type="predicted"/>
<dbReference type="SMART" id="SM00360">
    <property type="entry name" value="RRM"/>
    <property type="match status" value="1"/>
</dbReference>
<dbReference type="PANTHER" id="PTHR45735">
    <property type="entry name" value="CLEAVAGE STIMULATION FACTOR SUBUNIT 2"/>
    <property type="match status" value="1"/>
</dbReference>
<dbReference type="PANTHER" id="PTHR45735:SF2">
    <property type="entry name" value="CLEAVAGE STIMULATION FACTOR SUBUNIT 2"/>
    <property type="match status" value="1"/>
</dbReference>
<evidence type="ECO:0000313" key="5">
    <source>
        <dbReference type="Proteomes" id="UP000740883"/>
    </source>
</evidence>
<reference evidence="4 5" key="1">
    <citation type="journal article" date="2020" name="Genome Biol. Evol.">
        <title>Comparative genomics of strictly vertically transmitted, feminizing microsporidia endosymbionts of amphipod crustaceans.</title>
        <authorList>
            <person name="Cormier A."/>
            <person name="Chebbi M.A."/>
            <person name="Giraud I."/>
            <person name="Wattier R."/>
            <person name="Teixeira M."/>
            <person name="Gilbert C."/>
            <person name="Rigaud T."/>
            <person name="Cordaux R."/>
        </authorList>
    </citation>
    <scope>NUCLEOTIDE SEQUENCE [LARGE SCALE GENOMIC DNA]</scope>
    <source>
        <strain evidence="4 5">Ou3-Ou53</strain>
    </source>
</reference>
<keyword evidence="2" id="KW-0812">Transmembrane</keyword>
<dbReference type="GO" id="GO:0005847">
    <property type="term" value="C:mRNA cleavage and polyadenylation specificity factor complex"/>
    <property type="evidence" value="ECO:0007669"/>
    <property type="project" value="TreeGrafter"/>
</dbReference>
<dbReference type="Pfam" id="PF14327">
    <property type="entry name" value="CSTF2_hinge"/>
    <property type="match status" value="1"/>
</dbReference>
<comment type="caution">
    <text evidence="4">The sequence shown here is derived from an EMBL/GenBank/DDBJ whole genome shotgun (WGS) entry which is preliminary data.</text>
</comment>
<name>A0A9P6L0D7_9MICR</name>
<dbReference type="SUPFAM" id="SSF54928">
    <property type="entry name" value="RNA-binding domain, RBD"/>
    <property type="match status" value="1"/>
</dbReference>
<dbReference type="OrthoDB" id="272703at2759"/>
<dbReference type="GO" id="GO:0003729">
    <property type="term" value="F:mRNA binding"/>
    <property type="evidence" value="ECO:0007669"/>
    <property type="project" value="TreeGrafter"/>
</dbReference>
<protein>
    <submittedName>
        <fullName evidence="4">Cleavage stimulation factor subunit 2</fullName>
    </submittedName>
</protein>
<keyword evidence="5" id="KW-1185">Reference proteome</keyword>
<dbReference type="InterPro" id="IPR035979">
    <property type="entry name" value="RBD_domain_sf"/>
</dbReference>
<evidence type="ECO:0000256" key="2">
    <source>
        <dbReference type="SAM" id="Phobius"/>
    </source>
</evidence>
<organism evidence="4 5">
    <name type="scientific">Nosema granulosis</name>
    <dbReference type="NCBI Taxonomy" id="83296"/>
    <lineage>
        <taxon>Eukaryota</taxon>
        <taxon>Fungi</taxon>
        <taxon>Fungi incertae sedis</taxon>
        <taxon>Microsporidia</taxon>
        <taxon>Nosematidae</taxon>
        <taxon>Nosema</taxon>
    </lineage>
</organism>
<dbReference type="EMBL" id="SBJO01000002">
    <property type="protein sequence ID" value="KAF9765021.1"/>
    <property type="molecule type" value="Genomic_DNA"/>
</dbReference>
<feature type="transmembrane region" description="Helical" evidence="2">
    <location>
        <begin position="61"/>
        <end position="86"/>
    </location>
</feature>
<accession>A0A9P6L0D7</accession>
<evidence type="ECO:0000313" key="4">
    <source>
        <dbReference type="EMBL" id="KAF9765021.1"/>
    </source>
</evidence>
<dbReference type="InterPro" id="IPR012677">
    <property type="entry name" value="Nucleotide-bd_a/b_plait_sf"/>
</dbReference>
<keyword evidence="1" id="KW-0694">RNA-binding</keyword>
<dbReference type="AlphaFoldDB" id="A0A9P6L0D7"/>
<dbReference type="InterPro" id="IPR025742">
    <property type="entry name" value="CSTF2_hinge"/>
</dbReference>
<gene>
    <name evidence="4" type="primary">CSTF2</name>
    <name evidence="4" type="ORF">NGRA_0050</name>
</gene>
<dbReference type="InterPro" id="IPR000504">
    <property type="entry name" value="RRM_dom"/>
</dbReference>
<keyword evidence="2" id="KW-1133">Transmembrane helix</keyword>
<dbReference type="Pfam" id="PF00076">
    <property type="entry name" value="RRM_1"/>
    <property type="match status" value="1"/>
</dbReference>
<dbReference type="Proteomes" id="UP000740883">
    <property type="component" value="Unassembled WGS sequence"/>
</dbReference>
<evidence type="ECO:0000256" key="1">
    <source>
        <dbReference type="PROSITE-ProRule" id="PRU00176"/>
    </source>
</evidence>
<sequence>MGQSSKVPSGNFLRMMNGIFPSKSSFRAILSESVSSSMSTKGGAPELICEALTPRMWALSYFVILGMVILSVTCCFSGSSIISMWFSSIGVEEYENLFHWQIQLYSFLPMKNGCSVFVGNIDFEVPEEKVIEELGAVGRVVSFKLVMDKNTNKSKGFGFCEYESPLIAEKAIKNLNITLNGRQLIINYADSDTPTKQPLEADSTDVDNLVSVLNNMDRDNLKEVLLYLKKLAIDRPSYFKDLLVKNPNLVYALLYACKMLKLCDPNLIENFVKKSFDLDNNHLQIIERVRKMGDEDMNKYPEDVRKKIIDLRNLIMRRN</sequence>
<keyword evidence="2" id="KW-0472">Membrane</keyword>